<dbReference type="InterPro" id="IPR027417">
    <property type="entry name" value="P-loop_NTPase"/>
</dbReference>
<dbReference type="RefSeq" id="WP_120461737.1">
    <property type="nucleotide sequence ID" value="NZ_BMIW01000022.1"/>
</dbReference>
<accession>A0ABQ1VYZ9</accession>
<evidence type="ECO:0000313" key="1">
    <source>
        <dbReference type="EMBL" id="GGG06303.1"/>
    </source>
</evidence>
<protein>
    <submittedName>
        <fullName evidence="1">Topology modulation protein</fullName>
    </submittedName>
</protein>
<evidence type="ECO:0000313" key="2">
    <source>
        <dbReference type="Proteomes" id="UP000608420"/>
    </source>
</evidence>
<dbReference type="InterPro" id="IPR052922">
    <property type="entry name" value="Cytidylate_Kinase-2"/>
</dbReference>
<reference evidence="2" key="1">
    <citation type="journal article" date="2019" name="Int. J. Syst. Evol. Microbiol.">
        <title>The Global Catalogue of Microorganisms (GCM) 10K type strain sequencing project: providing services to taxonomists for standard genome sequencing and annotation.</title>
        <authorList>
            <consortium name="The Broad Institute Genomics Platform"/>
            <consortium name="The Broad Institute Genome Sequencing Center for Infectious Disease"/>
            <person name="Wu L."/>
            <person name="Ma J."/>
        </authorList>
    </citation>
    <scope>NUCLEOTIDE SEQUENCE [LARGE SCALE GENOMIC DNA]</scope>
    <source>
        <strain evidence="2">CGMCC 1.15420</strain>
    </source>
</reference>
<sequence>MKIILIGASGSGKSTFAYELGEIMDLPVYHLDYYFWKPGWQETPREEWAEFNRNLVKENRWIIDGYYGRTLDIRLEAADVIFFMDLSPWITTYRVIKRRIQYHGKTRRDLNEGCPESIDWAFIKYGWNFRRDKKPRIMEKMKKHSVNKKVIIIKQPKQARLILDQLKERGLAYLDEIDGYEFGL</sequence>
<dbReference type="EMBL" id="BMIW01000022">
    <property type="protein sequence ID" value="GGG06303.1"/>
    <property type="molecule type" value="Genomic_DNA"/>
</dbReference>
<dbReference type="PANTHER" id="PTHR37816">
    <property type="entry name" value="YALI0E33011P"/>
    <property type="match status" value="1"/>
</dbReference>
<dbReference type="PANTHER" id="PTHR37816:SF3">
    <property type="entry name" value="MODULATES DNA TOPOLOGY"/>
    <property type="match status" value="1"/>
</dbReference>
<comment type="caution">
    <text evidence="1">The sequence shown here is derived from an EMBL/GenBank/DDBJ whole genome shotgun (WGS) entry which is preliminary data.</text>
</comment>
<name>A0ABQ1VYZ9_9BACL</name>
<dbReference type="NCBIfam" id="NF005994">
    <property type="entry name" value="PRK08118.1"/>
    <property type="match status" value="1"/>
</dbReference>
<proteinExistence type="predicted"/>
<organism evidence="1 2">
    <name type="scientific">Paenibacillus aceti</name>
    <dbReference type="NCBI Taxonomy" id="1820010"/>
    <lineage>
        <taxon>Bacteria</taxon>
        <taxon>Bacillati</taxon>
        <taxon>Bacillota</taxon>
        <taxon>Bacilli</taxon>
        <taxon>Bacillales</taxon>
        <taxon>Paenibacillaceae</taxon>
        <taxon>Paenibacillus</taxon>
    </lineage>
</organism>
<dbReference type="SUPFAM" id="SSF52540">
    <property type="entry name" value="P-loop containing nucleoside triphosphate hydrolases"/>
    <property type="match status" value="1"/>
</dbReference>
<keyword evidence="2" id="KW-1185">Reference proteome</keyword>
<gene>
    <name evidence="1" type="ORF">GCM10010913_30190</name>
</gene>
<dbReference type="Proteomes" id="UP000608420">
    <property type="component" value="Unassembled WGS sequence"/>
</dbReference>
<dbReference type="Gene3D" id="3.40.50.300">
    <property type="entry name" value="P-loop containing nucleotide triphosphate hydrolases"/>
    <property type="match status" value="1"/>
</dbReference>